<gene>
    <name evidence="1" type="ORF">NCTC10692_03615</name>
    <name evidence="2" type="ORF">NCTC10860_02899</name>
</gene>
<dbReference type="EMBL" id="UGUW01000004">
    <property type="protein sequence ID" value="SUD60554.1"/>
    <property type="molecule type" value="Genomic_DNA"/>
</dbReference>
<dbReference type="Proteomes" id="UP000255303">
    <property type="component" value="Unassembled WGS sequence"/>
</dbReference>
<accession>A0A061D2A7</accession>
<name>A0A061D2A7_ECTOL</name>
<dbReference type="AlphaFoldDB" id="A0A061D2A7"/>
<protein>
    <submittedName>
        <fullName evidence="1">Uncharacterized protein</fullName>
    </submittedName>
</protein>
<organism evidence="1 4">
    <name type="scientific">Ectopseudomonas oleovorans</name>
    <name type="common">Pseudomonas oleovorans</name>
    <dbReference type="NCBI Taxonomy" id="301"/>
    <lineage>
        <taxon>Bacteria</taxon>
        <taxon>Pseudomonadati</taxon>
        <taxon>Pseudomonadota</taxon>
        <taxon>Gammaproteobacteria</taxon>
        <taxon>Pseudomonadales</taxon>
        <taxon>Pseudomonadaceae</taxon>
        <taxon>Ectopseudomonas</taxon>
    </lineage>
</organism>
<dbReference type="EMBL" id="UGUV01000002">
    <property type="protein sequence ID" value="SUD53106.1"/>
    <property type="molecule type" value="Genomic_DNA"/>
</dbReference>
<sequence length="33" mass="3668">MAECLECLGVELLNLQKQFAPTDQRFALAACLQ</sequence>
<evidence type="ECO:0000313" key="2">
    <source>
        <dbReference type="EMBL" id="SUD60554.1"/>
    </source>
</evidence>
<evidence type="ECO:0000313" key="1">
    <source>
        <dbReference type="EMBL" id="SUD53106.1"/>
    </source>
</evidence>
<dbReference type="Proteomes" id="UP000254084">
    <property type="component" value="Unassembled WGS sequence"/>
</dbReference>
<reference evidence="3 4" key="1">
    <citation type="submission" date="2018-06" db="EMBL/GenBank/DDBJ databases">
        <authorList>
            <consortium name="Pathogen Informatics"/>
            <person name="Doyle S."/>
        </authorList>
    </citation>
    <scope>NUCLEOTIDE SEQUENCE [LARGE SCALE GENOMIC DNA]</scope>
    <source>
        <strain evidence="1 4">NCTC10692</strain>
        <strain evidence="2 3">NCTC10860</strain>
    </source>
</reference>
<accession>A0A379JXN0</accession>
<evidence type="ECO:0000313" key="3">
    <source>
        <dbReference type="Proteomes" id="UP000254084"/>
    </source>
</evidence>
<evidence type="ECO:0000313" key="4">
    <source>
        <dbReference type="Proteomes" id="UP000255303"/>
    </source>
</evidence>
<proteinExistence type="predicted"/>